<dbReference type="AlphaFoldDB" id="A0AAW1QXG3"/>
<keyword evidence="2" id="KW-0472">Membrane</keyword>
<evidence type="ECO:0000313" key="4">
    <source>
        <dbReference type="Proteomes" id="UP001445335"/>
    </source>
</evidence>
<feature type="transmembrane region" description="Helical" evidence="2">
    <location>
        <begin position="228"/>
        <end position="247"/>
    </location>
</feature>
<feature type="region of interest" description="Disordered" evidence="1">
    <location>
        <begin position="509"/>
        <end position="613"/>
    </location>
</feature>
<feature type="transmembrane region" description="Helical" evidence="2">
    <location>
        <begin position="416"/>
        <end position="437"/>
    </location>
</feature>
<evidence type="ECO:0000313" key="3">
    <source>
        <dbReference type="EMBL" id="KAK9826195.1"/>
    </source>
</evidence>
<sequence>MAWLKCPSASATQAASFARRAPGTGAHSTMARHAVPERLPGPVTQCQADYNAYKAAPGNGAYATMQGSCQAAAGNPALGALSSGANGYAASPAGSQGAKAGATEASLVSMPSQTPLLNMVASTDSSVAALPDLTTYVSALNPVVSAWTSLPANKSSVLDTATQTITDLDTQATQVISSARSALASITGQVALQVASINTTTLGNINKYEAKYVPIVRQYDHYRIIGEMAYLALAMAAVAGLALAVLINCDFAASFFSLVLLVETVLYCLLGLLFFLIASIGNDACQNAEAQIMTRLPGLLGPSLAPKATAIAGYYLFDTGGNFTTMIKAAVGIDIDGLLAGFNSTRDSDIADLQGRFVLRAKLTAVVNSVVAVSGAVERDLTAAEALASYESIHPLYLQTKALLCCDTVDMLGDLWVSMFSAGSVAVVLLVVAFVYIGKLDSLPRGRCCGCGIRTVREFDEARRPAKAKSTIAGRPLSPKQASVALTARGGSSGDNGLILAVHAEDLEPPRLETFPKPSQFRAATPPGGSSRSTLAAGGAPAYAEPQRSGSGMGLRGMAPRSTFATVASPAPGEPRRSGSGFHGEGPSGSGTGPAEWGLPAPTPALTRSMPSAGSLMVLPPDLAPARSLPSSGSLMAGRDSAAPARSTSSASSLLSPFPARGASDKQGGLAGLRQASRARLGLSKQATSAAYLQHVLRMERVDP</sequence>
<gene>
    <name evidence="3" type="ORF">WJX81_006725</name>
</gene>
<dbReference type="EMBL" id="JALJOU010000067">
    <property type="protein sequence ID" value="KAK9826195.1"/>
    <property type="molecule type" value="Genomic_DNA"/>
</dbReference>
<evidence type="ECO:0000256" key="1">
    <source>
        <dbReference type="SAM" id="MobiDB-lite"/>
    </source>
</evidence>
<reference evidence="3 4" key="1">
    <citation type="journal article" date="2024" name="Nat. Commun.">
        <title>Phylogenomics reveals the evolutionary origins of lichenization in chlorophyte algae.</title>
        <authorList>
            <person name="Puginier C."/>
            <person name="Libourel C."/>
            <person name="Otte J."/>
            <person name="Skaloud P."/>
            <person name="Haon M."/>
            <person name="Grisel S."/>
            <person name="Petersen M."/>
            <person name="Berrin J.G."/>
            <person name="Delaux P.M."/>
            <person name="Dal Grande F."/>
            <person name="Keller J."/>
        </authorList>
    </citation>
    <scope>NUCLEOTIDE SEQUENCE [LARGE SCALE GENOMIC DNA]</scope>
    <source>
        <strain evidence="3 4">SAG 245.80</strain>
    </source>
</reference>
<keyword evidence="2" id="KW-1133">Transmembrane helix</keyword>
<evidence type="ECO:0000256" key="2">
    <source>
        <dbReference type="SAM" id="Phobius"/>
    </source>
</evidence>
<dbReference type="Proteomes" id="UP001445335">
    <property type="component" value="Unassembled WGS sequence"/>
</dbReference>
<feature type="region of interest" description="Disordered" evidence="1">
    <location>
        <begin position="629"/>
        <end position="671"/>
    </location>
</feature>
<protein>
    <submittedName>
        <fullName evidence="3">Uncharacterized protein</fullName>
    </submittedName>
</protein>
<keyword evidence="2" id="KW-0812">Transmembrane</keyword>
<feature type="compositionally biased region" description="Gly residues" evidence="1">
    <location>
        <begin position="581"/>
        <end position="592"/>
    </location>
</feature>
<accession>A0AAW1QXG3</accession>
<name>A0AAW1QXG3_9CHLO</name>
<keyword evidence="4" id="KW-1185">Reference proteome</keyword>
<proteinExistence type="predicted"/>
<organism evidence="3 4">
    <name type="scientific">Elliptochloris bilobata</name>
    <dbReference type="NCBI Taxonomy" id="381761"/>
    <lineage>
        <taxon>Eukaryota</taxon>
        <taxon>Viridiplantae</taxon>
        <taxon>Chlorophyta</taxon>
        <taxon>core chlorophytes</taxon>
        <taxon>Trebouxiophyceae</taxon>
        <taxon>Trebouxiophyceae incertae sedis</taxon>
        <taxon>Elliptochloris clade</taxon>
        <taxon>Elliptochloris</taxon>
    </lineage>
</organism>
<feature type="compositionally biased region" description="Low complexity" evidence="1">
    <location>
        <begin position="641"/>
        <end position="661"/>
    </location>
</feature>
<comment type="caution">
    <text evidence="3">The sequence shown here is derived from an EMBL/GenBank/DDBJ whole genome shotgun (WGS) entry which is preliminary data.</text>
</comment>
<feature type="transmembrane region" description="Helical" evidence="2">
    <location>
        <begin position="253"/>
        <end position="278"/>
    </location>
</feature>